<feature type="transmembrane region" description="Helical" evidence="5">
    <location>
        <begin position="6"/>
        <end position="26"/>
    </location>
</feature>
<accession>B1CBB7</accession>
<keyword evidence="5" id="KW-0472">Membrane</keyword>
<evidence type="ECO:0000256" key="1">
    <source>
        <dbReference type="ARBA" id="ARBA00001933"/>
    </source>
</evidence>
<dbReference type="CDD" id="cd00609">
    <property type="entry name" value="AAT_like"/>
    <property type="match status" value="1"/>
</dbReference>
<dbReference type="Gene3D" id="3.90.1150.10">
    <property type="entry name" value="Aspartate Aminotransferase, domain 1"/>
    <property type="match status" value="1"/>
</dbReference>
<comment type="similarity">
    <text evidence="4">Belongs to the class-I pyridoxal-phosphate-dependent aminotransferase family.</text>
</comment>
<dbReference type="Gene3D" id="3.40.640.10">
    <property type="entry name" value="Type I PLP-dependent aspartate aminotransferase-like (Major domain)"/>
    <property type="match status" value="1"/>
</dbReference>
<dbReference type="eggNOG" id="COG0436">
    <property type="taxonomic scope" value="Bacteria"/>
</dbReference>
<dbReference type="InterPro" id="IPR015422">
    <property type="entry name" value="PyrdxlP-dep_Trfase_small"/>
</dbReference>
<keyword evidence="2 4" id="KW-0032">Aminotransferase</keyword>
<dbReference type="Pfam" id="PF00155">
    <property type="entry name" value="Aminotran_1_2"/>
    <property type="match status" value="1"/>
</dbReference>
<sequence>MIDFSLVITLYFIASIKLGGILMKFAKRMDMFTEGIFSKLANLKEEKIKEGMHVVDLSVGTPNIPPAKHIIDALTKQAKDINSYLYPLNDKEDLKESVAKWYKNRYGVDLDPDTEVQSLLGSQEGLAHISFSVVDTGDVVLVPDPCYPVFADGPKLAGAELYYMPQREENGYVINLDDITEDIRQKAKLMIVSYPNNPTTAMAPDSFYKDLIDFAKKYDIIVLHDNAYSDLVFDGKECGSFLRFEGAKDVGVEFNSLSKTYGLAGARVGFCVGNKDVVSNLSKLKSNMDYGMFLPVQKAAVAAITGDQSCVEVTRKAYEKRRNILCDGLSGIGWDIKRCSSTMFVWAKIPKKYTSSEKFCFDLLDRTGVLVTPGSAFGPSGEGYVRMALVQDEEEIIKAIESIDKSNILK</sequence>
<reference evidence="7" key="1">
    <citation type="submission" date="2008-01" db="EMBL/GenBank/DDBJ databases">
        <authorList>
            <person name="Fulton L."/>
            <person name="Clifton S."/>
            <person name="Fulton B."/>
            <person name="Xu J."/>
            <person name="Minx P."/>
            <person name="Pepin K.H."/>
            <person name="Johnson M."/>
            <person name="Thiruvilangam P."/>
            <person name="Bhonagiri V."/>
            <person name="Nash W.E."/>
            <person name="Mardis E.R."/>
            <person name="Wilson R.K."/>
        </authorList>
    </citation>
    <scope>NUCLEOTIDE SEQUENCE [LARGE SCALE GENOMIC DNA]</scope>
    <source>
        <strain evidence="7">DSM 17244</strain>
    </source>
</reference>
<comment type="cofactor">
    <cofactor evidence="1 4">
        <name>pyridoxal 5'-phosphate</name>
        <dbReference type="ChEBI" id="CHEBI:597326"/>
    </cofactor>
</comment>
<dbReference type="PANTHER" id="PTHR42832">
    <property type="entry name" value="AMINO ACID AMINOTRANSFERASE"/>
    <property type="match status" value="1"/>
</dbReference>
<keyword evidence="5" id="KW-0812">Transmembrane</keyword>
<dbReference type="InterPro" id="IPR004839">
    <property type="entry name" value="Aminotransferase_I/II_large"/>
</dbReference>
<evidence type="ECO:0000313" key="7">
    <source>
        <dbReference type="EMBL" id="EDS71564.1"/>
    </source>
</evidence>
<dbReference type="AlphaFoldDB" id="B1CBB7"/>
<dbReference type="InterPro" id="IPR015421">
    <property type="entry name" value="PyrdxlP-dep_Trfase_major"/>
</dbReference>
<dbReference type="EC" id="2.6.1.-" evidence="4"/>
<evidence type="ECO:0000256" key="3">
    <source>
        <dbReference type="ARBA" id="ARBA00022679"/>
    </source>
</evidence>
<keyword evidence="3 4" id="KW-0808">Transferase</keyword>
<dbReference type="Proteomes" id="UP000005178">
    <property type="component" value="Unassembled WGS sequence"/>
</dbReference>
<keyword evidence="8" id="KW-1185">Reference proteome</keyword>
<organism evidence="7 8">
    <name type="scientific">Anaerofustis stercorihominis DSM 17244</name>
    <dbReference type="NCBI Taxonomy" id="445971"/>
    <lineage>
        <taxon>Bacteria</taxon>
        <taxon>Bacillati</taxon>
        <taxon>Bacillota</taxon>
        <taxon>Clostridia</taxon>
        <taxon>Eubacteriales</taxon>
        <taxon>Eubacteriaceae</taxon>
        <taxon>Anaerofustis</taxon>
    </lineage>
</organism>
<dbReference type="GO" id="GO:0030170">
    <property type="term" value="F:pyridoxal phosphate binding"/>
    <property type="evidence" value="ECO:0007669"/>
    <property type="project" value="InterPro"/>
</dbReference>
<gene>
    <name evidence="7" type="ORF">ANASTE_01266</name>
</gene>
<dbReference type="HOGENOM" id="CLU_017584_4_5_9"/>
<dbReference type="InterPro" id="IPR004838">
    <property type="entry name" value="NHTrfase_class1_PyrdxlP-BS"/>
</dbReference>
<dbReference type="STRING" id="445971.ANASTE_01266"/>
<dbReference type="EMBL" id="ABIL02000006">
    <property type="protein sequence ID" value="EDS71564.1"/>
    <property type="molecule type" value="Genomic_DNA"/>
</dbReference>
<evidence type="ECO:0000313" key="8">
    <source>
        <dbReference type="Proteomes" id="UP000005178"/>
    </source>
</evidence>
<dbReference type="InterPro" id="IPR050881">
    <property type="entry name" value="LL-DAP_aminotransferase"/>
</dbReference>
<dbReference type="SUPFAM" id="SSF53383">
    <property type="entry name" value="PLP-dependent transferases"/>
    <property type="match status" value="1"/>
</dbReference>
<evidence type="ECO:0000259" key="6">
    <source>
        <dbReference type="Pfam" id="PF00155"/>
    </source>
</evidence>
<dbReference type="PANTHER" id="PTHR42832:SF3">
    <property type="entry name" value="L-GLUTAMINE--4-(METHYLSULFANYL)-2-OXOBUTANOATE AMINOTRANSFERASE"/>
    <property type="match status" value="1"/>
</dbReference>
<evidence type="ECO:0000256" key="2">
    <source>
        <dbReference type="ARBA" id="ARBA00022576"/>
    </source>
</evidence>
<proteinExistence type="inferred from homology"/>
<reference evidence="7" key="2">
    <citation type="submission" date="2013-08" db="EMBL/GenBank/DDBJ databases">
        <title>Draft genome sequence of Anaerofustis stercorihominis (DSM 17244).</title>
        <authorList>
            <person name="Sudarsanam P."/>
            <person name="Ley R."/>
            <person name="Guruge J."/>
            <person name="Turnbaugh P.J."/>
            <person name="Mahowald M."/>
            <person name="Liep D."/>
            <person name="Gordon J."/>
        </authorList>
    </citation>
    <scope>NUCLEOTIDE SEQUENCE</scope>
    <source>
        <strain evidence="7">DSM 17244</strain>
    </source>
</reference>
<dbReference type="PROSITE" id="PS00105">
    <property type="entry name" value="AA_TRANSFER_CLASS_1"/>
    <property type="match status" value="1"/>
</dbReference>
<feature type="domain" description="Aminotransferase class I/classII large" evidence="6">
    <location>
        <begin position="53"/>
        <end position="403"/>
    </location>
</feature>
<dbReference type="InterPro" id="IPR015424">
    <property type="entry name" value="PyrdxlP-dep_Trfase"/>
</dbReference>
<protein>
    <recommendedName>
        <fullName evidence="4">Aminotransferase</fullName>
        <ecNumber evidence="4">2.6.1.-</ecNumber>
    </recommendedName>
</protein>
<evidence type="ECO:0000256" key="4">
    <source>
        <dbReference type="RuleBase" id="RU000481"/>
    </source>
</evidence>
<evidence type="ECO:0000256" key="5">
    <source>
        <dbReference type="SAM" id="Phobius"/>
    </source>
</evidence>
<comment type="caution">
    <text evidence="7">The sequence shown here is derived from an EMBL/GenBank/DDBJ whole genome shotgun (WGS) entry which is preliminary data.</text>
</comment>
<keyword evidence="5" id="KW-1133">Transmembrane helix</keyword>
<dbReference type="GO" id="GO:0008483">
    <property type="term" value="F:transaminase activity"/>
    <property type="evidence" value="ECO:0007669"/>
    <property type="project" value="UniProtKB-KW"/>
</dbReference>
<name>B1CBB7_9FIRM</name>